<dbReference type="EMBL" id="CZAO01000010">
    <property type="protein sequence ID" value="CUP73226.1"/>
    <property type="molecule type" value="Genomic_DNA"/>
</dbReference>
<dbReference type="EMBL" id="WCUG01000008">
    <property type="protein sequence ID" value="KAB4169786.1"/>
    <property type="molecule type" value="Genomic_DNA"/>
</dbReference>
<dbReference type="PANTHER" id="PTHR22916:SF3">
    <property type="entry name" value="UDP-GLCNAC:BETAGAL BETA-1,3-N-ACETYLGLUCOSAMINYLTRANSFERASE-LIKE PROTEIN 1"/>
    <property type="match status" value="1"/>
</dbReference>
<evidence type="ECO:0000313" key="2">
    <source>
        <dbReference type="EMBL" id="CUP73226.1"/>
    </source>
</evidence>
<dbReference type="PANTHER" id="PTHR22916">
    <property type="entry name" value="GLYCOSYLTRANSFERASE"/>
    <property type="match status" value="1"/>
</dbReference>
<gene>
    <name evidence="2" type="ORF">ERS852510_02204</name>
    <name evidence="3" type="ORF">GAQ59_11475</name>
</gene>
<keyword evidence="2" id="KW-0808">Transferase</keyword>
<dbReference type="AlphaFoldDB" id="A0A174QN83"/>
<feature type="domain" description="Glycosyltransferase 2-like" evidence="1">
    <location>
        <begin position="6"/>
        <end position="148"/>
    </location>
</feature>
<name>A0A174QN83_BACUN</name>
<evidence type="ECO:0000313" key="3">
    <source>
        <dbReference type="EMBL" id="KAB4169786.1"/>
    </source>
</evidence>
<dbReference type="Proteomes" id="UP000433928">
    <property type="component" value="Unassembled WGS sequence"/>
</dbReference>
<dbReference type="Pfam" id="PF00535">
    <property type="entry name" value="Glycos_transf_2"/>
    <property type="match status" value="1"/>
</dbReference>
<dbReference type="CDD" id="cd00761">
    <property type="entry name" value="Glyco_tranf_GTA_type"/>
    <property type="match status" value="1"/>
</dbReference>
<sequence>MKYAFTIIIPHKNVPDLLQRCLDSIPKRDDLHIIVVDDNSDSKIVDFDRFPGLNNPQCTVIFTKEGKGAGYARNVALKSSDSKWFLFADADDYFSNDLNAFLNQYKHANADLVFYENITIDCETGKNVEKDLMVKEYAKQSTSLNNFNPLRYMTHAPWTKMVNTELIKKHDIHFQEICAANDVWFATQVGHYANQIIVSDIKIYVRTIRKGSLFYSFKAENLLARIEVGYKVNAFLKKENKLEYYAETWGYFLDLRKISWWLFIRNAIPYLYHTPNKIIWKHIKYQLGIR</sequence>
<dbReference type="Proteomes" id="UP000095766">
    <property type="component" value="Unassembled WGS sequence"/>
</dbReference>
<proteinExistence type="predicted"/>
<dbReference type="SUPFAM" id="SSF53448">
    <property type="entry name" value="Nucleotide-diphospho-sugar transferases"/>
    <property type="match status" value="1"/>
</dbReference>
<organism evidence="2 4">
    <name type="scientific">Bacteroides uniformis</name>
    <dbReference type="NCBI Taxonomy" id="820"/>
    <lineage>
        <taxon>Bacteria</taxon>
        <taxon>Pseudomonadati</taxon>
        <taxon>Bacteroidota</taxon>
        <taxon>Bacteroidia</taxon>
        <taxon>Bacteroidales</taxon>
        <taxon>Bacteroidaceae</taxon>
        <taxon>Bacteroides</taxon>
    </lineage>
</organism>
<dbReference type="InterPro" id="IPR029044">
    <property type="entry name" value="Nucleotide-diphossugar_trans"/>
</dbReference>
<dbReference type="RefSeq" id="WP_057253237.1">
    <property type="nucleotide sequence ID" value="NZ_CP072236.1"/>
</dbReference>
<dbReference type="GO" id="GO:0016758">
    <property type="term" value="F:hexosyltransferase activity"/>
    <property type="evidence" value="ECO:0007669"/>
    <property type="project" value="UniProtKB-ARBA"/>
</dbReference>
<reference evidence="2 4" key="1">
    <citation type="submission" date="2015-09" db="EMBL/GenBank/DDBJ databases">
        <authorList>
            <consortium name="Pathogen Informatics"/>
        </authorList>
    </citation>
    <scope>NUCLEOTIDE SEQUENCE [LARGE SCALE GENOMIC DNA]</scope>
    <source>
        <strain evidence="2 4">2789STDY5834898</strain>
    </source>
</reference>
<dbReference type="Gene3D" id="3.90.550.10">
    <property type="entry name" value="Spore Coat Polysaccharide Biosynthesis Protein SpsA, Chain A"/>
    <property type="match status" value="1"/>
</dbReference>
<evidence type="ECO:0000313" key="4">
    <source>
        <dbReference type="Proteomes" id="UP000095766"/>
    </source>
</evidence>
<dbReference type="InterPro" id="IPR001173">
    <property type="entry name" value="Glyco_trans_2-like"/>
</dbReference>
<evidence type="ECO:0000259" key="1">
    <source>
        <dbReference type="Pfam" id="PF00535"/>
    </source>
</evidence>
<evidence type="ECO:0000313" key="5">
    <source>
        <dbReference type="Proteomes" id="UP000433928"/>
    </source>
</evidence>
<reference evidence="3 5" key="2">
    <citation type="journal article" date="2019" name="Nat. Med.">
        <title>A library of human gut bacterial isolates paired with longitudinal multiomics data enables mechanistic microbiome research.</title>
        <authorList>
            <person name="Poyet M."/>
            <person name="Groussin M."/>
            <person name="Gibbons S.M."/>
            <person name="Avila-Pacheco J."/>
            <person name="Jiang X."/>
            <person name="Kearney S.M."/>
            <person name="Perrotta A.R."/>
            <person name="Berdy B."/>
            <person name="Zhao S."/>
            <person name="Lieberman T.D."/>
            <person name="Swanson P.K."/>
            <person name="Smith M."/>
            <person name="Roesemann S."/>
            <person name="Alexander J.E."/>
            <person name="Rich S.A."/>
            <person name="Livny J."/>
            <person name="Vlamakis H."/>
            <person name="Clish C."/>
            <person name="Bullock K."/>
            <person name="Deik A."/>
            <person name="Scott J."/>
            <person name="Pierce K.A."/>
            <person name="Xavier R.J."/>
            <person name="Alm E.J."/>
        </authorList>
    </citation>
    <scope>NUCLEOTIDE SEQUENCE [LARGE SCALE GENOMIC DNA]</scope>
    <source>
        <strain evidence="3 5">BIOML-A27</strain>
    </source>
</reference>
<protein>
    <submittedName>
        <fullName evidence="2">Glycosyl transferase 2</fullName>
    </submittedName>
    <submittedName>
        <fullName evidence="3">Glycosyltransferase family 2 protein</fullName>
    </submittedName>
</protein>
<accession>A0A174QN83</accession>